<sequence length="247" mass="27643">MNASDFADAIADQWHDLYGPSRLEVPMSVLATAILRQHLVISDEETSEPHDFLVGQQRVWEAATQRWPYLHHRWECFTHWPTWPDHHRITHAATVFALRLRTMGVIEHLTTLTHGRDFLGGVLYRLREPMVISSVDPLGATRTAPLRQDMPVQTLTLDPVGTGHRVLGVLTALGALGINPATVTWRLREIDELSAATACVNLASWQVADPNRANVLVSTSEDDDWIQAEQEARAEALRALLPPAFGF</sequence>
<dbReference type="AlphaFoldDB" id="A0A840WFJ3"/>
<evidence type="ECO:0000313" key="1">
    <source>
        <dbReference type="EMBL" id="MBB5494874.1"/>
    </source>
</evidence>
<reference evidence="1 2" key="1">
    <citation type="submission" date="2020-08" db="EMBL/GenBank/DDBJ databases">
        <title>Sequencing the genomes of 1000 actinobacteria strains.</title>
        <authorList>
            <person name="Klenk H.-P."/>
        </authorList>
    </citation>
    <scope>NUCLEOTIDE SEQUENCE [LARGE SCALE GENOMIC DNA]</scope>
    <source>
        <strain evidence="1 2">DSM 44598</strain>
    </source>
</reference>
<comment type="caution">
    <text evidence="1">The sequence shown here is derived from an EMBL/GenBank/DDBJ whole genome shotgun (WGS) entry which is preliminary data.</text>
</comment>
<dbReference type="RefSeq" id="WP_184368995.1">
    <property type="nucleotide sequence ID" value="NZ_BAAAKM010000173.1"/>
</dbReference>
<protein>
    <submittedName>
        <fullName evidence="1">Uncharacterized protein</fullName>
    </submittedName>
</protein>
<dbReference type="Proteomes" id="UP000579647">
    <property type="component" value="Unassembled WGS sequence"/>
</dbReference>
<proteinExistence type="predicted"/>
<organism evidence="1 2">
    <name type="scientific">Nocardiopsis metallicus</name>
    <dbReference type="NCBI Taxonomy" id="179819"/>
    <lineage>
        <taxon>Bacteria</taxon>
        <taxon>Bacillati</taxon>
        <taxon>Actinomycetota</taxon>
        <taxon>Actinomycetes</taxon>
        <taxon>Streptosporangiales</taxon>
        <taxon>Nocardiopsidaceae</taxon>
        <taxon>Nocardiopsis</taxon>
    </lineage>
</organism>
<evidence type="ECO:0000313" key="2">
    <source>
        <dbReference type="Proteomes" id="UP000579647"/>
    </source>
</evidence>
<name>A0A840WFJ3_9ACTN</name>
<accession>A0A840WFJ3</accession>
<dbReference type="EMBL" id="JACHDO010000001">
    <property type="protein sequence ID" value="MBB5494874.1"/>
    <property type="molecule type" value="Genomic_DNA"/>
</dbReference>
<gene>
    <name evidence="1" type="ORF">HNR07_006011</name>
</gene>
<keyword evidence="2" id="KW-1185">Reference proteome</keyword>